<dbReference type="GO" id="GO:0004812">
    <property type="term" value="F:aminoacyl-tRNA ligase activity"/>
    <property type="evidence" value="ECO:0007669"/>
    <property type="project" value="UniProtKB-KW"/>
</dbReference>
<feature type="domain" description="Aminoacyl-transfer RNA synthetases class-II family profile" evidence="6">
    <location>
        <begin position="148"/>
        <end position="352"/>
    </location>
</feature>
<keyword evidence="2" id="KW-0547">Nucleotide-binding</keyword>
<dbReference type="PROSITE" id="PS50862">
    <property type="entry name" value="AA_TRNA_LIGASE_II"/>
    <property type="match status" value="1"/>
</dbReference>
<evidence type="ECO:0000256" key="4">
    <source>
        <dbReference type="ARBA" id="ARBA00022917"/>
    </source>
</evidence>
<evidence type="ECO:0000259" key="6">
    <source>
        <dbReference type="PROSITE" id="PS50862"/>
    </source>
</evidence>
<keyword evidence="8" id="KW-1185">Reference proteome</keyword>
<dbReference type="GO" id="GO:0006421">
    <property type="term" value="P:asparaginyl-tRNA aminoacylation"/>
    <property type="evidence" value="ECO:0007669"/>
    <property type="project" value="TreeGrafter"/>
</dbReference>
<keyword evidence="5" id="KW-0030">Aminoacyl-tRNA synthetase</keyword>
<dbReference type="InterPro" id="IPR012340">
    <property type="entry name" value="NA-bd_OB-fold"/>
</dbReference>
<dbReference type="Gene3D" id="3.30.930.10">
    <property type="entry name" value="Bira Bifunctional Protein, Domain 2"/>
    <property type="match status" value="1"/>
</dbReference>
<dbReference type="InterPro" id="IPR004364">
    <property type="entry name" value="Aa-tRNA-synt_II"/>
</dbReference>
<sequence>MGFKHIFVIDLLQGPPGRDVRILCWLFSRPRHHGRLVFLLVGDSIGSIQVVAESSKVPCWLELKCLKPESSLVVFGSLALNSNGSTEIVAKNAEIISKATELLHPDIRNAGASLLDSRNTDSLLSHRHLYLRNPLVIALNDYRSQSFSAIHEWFKLHRFVDISTPLITPSILYEPNSAIHTSNVKSNRSLFLSQCAGSYLEVASHAHERVYNLGPSFRNESRTSRHLMKYWHIKAELCSGEMHDIMDLVEIFLRDVFEAIREPTRMISALLGTVPPIIKIPFPRITYREALTLLNVKGHDITFGQNVSKPAEDLLTDHFGGPIWLTHKPRALEPFPYQLCATDQNLTMTADLISSGGFGEICGVAEESFTKEQLETRLKEKGKLEMQAVYGWVLKSRSFGMVPHTALVLGLSVF</sequence>
<reference evidence="7" key="1">
    <citation type="journal article" date="2021" name="Nat. Commun.">
        <title>Genetic determinants of endophytism in the Arabidopsis root mycobiome.</title>
        <authorList>
            <person name="Mesny F."/>
            <person name="Miyauchi S."/>
            <person name="Thiergart T."/>
            <person name="Pickel B."/>
            <person name="Atanasova L."/>
            <person name="Karlsson M."/>
            <person name="Huettel B."/>
            <person name="Barry K.W."/>
            <person name="Haridas S."/>
            <person name="Chen C."/>
            <person name="Bauer D."/>
            <person name="Andreopoulos W."/>
            <person name="Pangilinan J."/>
            <person name="LaButti K."/>
            <person name="Riley R."/>
            <person name="Lipzen A."/>
            <person name="Clum A."/>
            <person name="Drula E."/>
            <person name="Henrissat B."/>
            <person name="Kohler A."/>
            <person name="Grigoriev I.V."/>
            <person name="Martin F.M."/>
            <person name="Hacquard S."/>
        </authorList>
    </citation>
    <scope>NUCLEOTIDE SEQUENCE</scope>
    <source>
        <strain evidence="7">MPI-CAGE-AT-0147</strain>
    </source>
</reference>
<evidence type="ECO:0000313" key="7">
    <source>
        <dbReference type="EMBL" id="KAH7166553.1"/>
    </source>
</evidence>
<dbReference type="SUPFAM" id="SSF55681">
    <property type="entry name" value="Class II aaRS and biotin synthetases"/>
    <property type="match status" value="1"/>
</dbReference>
<dbReference type="PANTHER" id="PTHR22594">
    <property type="entry name" value="ASPARTYL/LYSYL-TRNA SYNTHETASE"/>
    <property type="match status" value="1"/>
</dbReference>
<dbReference type="OrthoDB" id="1931232at2759"/>
<keyword evidence="1" id="KW-0436">Ligase</keyword>
<dbReference type="Pfam" id="PF00152">
    <property type="entry name" value="tRNA-synt_2"/>
    <property type="match status" value="1"/>
</dbReference>
<protein>
    <recommendedName>
        <fullName evidence="6">Aminoacyl-transfer RNA synthetases class-II family profile domain-containing protein</fullName>
    </recommendedName>
</protein>
<accession>A0A9P9JNI1</accession>
<comment type="caution">
    <text evidence="7">The sequence shown here is derived from an EMBL/GenBank/DDBJ whole genome shotgun (WGS) entry which is preliminary data.</text>
</comment>
<name>A0A9P9JNI1_9HYPO</name>
<dbReference type="Gene3D" id="2.40.50.140">
    <property type="entry name" value="Nucleic acid-binding proteins"/>
    <property type="match status" value="1"/>
</dbReference>
<evidence type="ECO:0000256" key="1">
    <source>
        <dbReference type="ARBA" id="ARBA00022598"/>
    </source>
</evidence>
<evidence type="ECO:0000256" key="2">
    <source>
        <dbReference type="ARBA" id="ARBA00022741"/>
    </source>
</evidence>
<keyword evidence="3" id="KW-0067">ATP-binding</keyword>
<evidence type="ECO:0000313" key="8">
    <source>
        <dbReference type="Proteomes" id="UP000738349"/>
    </source>
</evidence>
<organism evidence="7 8">
    <name type="scientific">Dactylonectria macrodidyma</name>
    <dbReference type="NCBI Taxonomy" id="307937"/>
    <lineage>
        <taxon>Eukaryota</taxon>
        <taxon>Fungi</taxon>
        <taxon>Dikarya</taxon>
        <taxon>Ascomycota</taxon>
        <taxon>Pezizomycotina</taxon>
        <taxon>Sordariomycetes</taxon>
        <taxon>Hypocreomycetidae</taxon>
        <taxon>Hypocreales</taxon>
        <taxon>Nectriaceae</taxon>
        <taxon>Dactylonectria</taxon>
    </lineage>
</organism>
<dbReference type="EMBL" id="JAGMUV010000003">
    <property type="protein sequence ID" value="KAH7166553.1"/>
    <property type="molecule type" value="Genomic_DNA"/>
</dbReference>
<dbReference type="GO" id="GO:0005524">
    <property type="term" value="F:ATP binding"/>
    <property type="evidence" value="ECO:0007669"/>
    <property type="project" value="UniProtKB-KW"/>
</dbReference>
<dbReference type="PANTHER" id="PTHR22594:SF34">
    <property type="entry name" value="ASPARAGINE--TRNA LIGASE, MITOCHONDRIAL-RELATED"/>
    <property type="match status" value="1"/>
</dbReference>
<dbReference type="Proteomes" id="UP000738349">
    <property type="component" value="Unassembled WGS sequence"/>
</dbReference>
<dbReference type="InterPro" id="IPR045864">
    <property type="entry name" value="aa-tRNA-synth_II/BPL/LPL"/>
</dbReference>
<dbReference type="AlphaFoldDB" id="A0A9P9JNI1"/>
<keyword evidence="4" id="KW-0648">Protein biosynthesis</keyword>
<evidence type="ECO:0000256" key="5">
    <source>
        <dbReference type="ARBA" id="ARBA00023146"/>
    </source>
</evidence>
<dbReference type="SUPFAM" id="SSF50249">
    <property type="entry name" value="Nucleic acid-binding proteins"/>
    <property type="match status" value="1"/>
</dbReference>
<proteinExistence type="predicted"/>
<dbReference type="InterPro" id="IPR006195">
    <property type="entry name" value="aa-tRNA-synth_II"/>
</dbReference>
<evidence type="ECO:0000256" key="3">
    <source>
        <dbReference type="ARBA" id="ARBA00022840"/>
    </source>
</evidence>
<gene>
    <name evidence="7" type="ORF">EDB81DRAFT_878894</name>
</gene>